<dbReference type="RefSeq" id="WP_132847744.1">
    <property type="nucleotide sequence ID" value="NZ_CP058648.1"/>
</dbReference>
<evidence type="ECO:0000256" key="1">
    <source>
        <dbReference type="ARBA" id="ARBA00006739"/>
    </source>
</evidence>
<dbReference type="CDD" id="cd06423">
    <property type="entry name" value="CESA_like"/>
    <property type="match status" value="1"/>
</dbReference>
<reference evidence="6 7" key="1">
    <citation type="submission" date="2019-03" db="EMBL/GenBank/DDBJ databases">
        <title>Genomic Encyclopedia of Type Strains, Phase IV (KMG-IV): sequencing the most valuable type-strain genomes for metagenomic binning, comparative biology and taxonomic classification.</title>
        <authorList>
            <person name="Goeker M."/>
        </authorList>
    </citation>
    <scope>NUCLEOTIDE SEQUENCE [LARGE SCALE GENOMIC DNA]</scope>
    <source>
        <strain evidence="6 7">DSM 100013</strain>
    </source>
</reference>
<proteinExistence type="inferred from homology"/>
<evidence type="ECO:0000256" key="2">
    <source>
        <dbReference type="ARBA" id="ARBA00022676"/>
    </source>
</evidence>
<keyword evidence="4" id="KW-1133">Transmembrane helix</keyword>
<accession>A0A4R2UA80</accession>
<dbReference type="EMBL" id="SLYC01000006">
    <property type="protein sequence ID" value="TCQ04603.1"/>
    <property type="molecule type" value="Genomic_DNA"/>
</dbReference>
<dbReference type="Proteomes" id="UP000295504">
    <property type="component" value="Unassembled WGS sequence"/>
</dbReference>
<dbReference type="GO" id="GO:0016757">
    <property type="term" value="F:glycosyltransferase activity"/>
    <property type="evidence" value="ECO:0007669"/>
    <property type="project" value="UniProtKB-KW"/>
</dbReference>
<comment type="similarity">
    <text evidence="1">Belongs to the glycosyltransferase 2 family.</text>
</comment>
<evidence type="ECO:0000256" key="3">
    <source>
        <dbReference type="ARBA" id="ARBA00022679"/>
    </source>
</evidence>
<evidence type="ECO:0000313" key="7">
    <source>
        <dbReference type="Proteomes" id="UP000295504"/>
    </source>
</evidence>
<evidence type="ECO:0000313" key="6">
    <source>
        <dbReference type="EMBL" id="TCQ04603.1"/>
    </source>
</evidence>
<dbReference type="Pfam" id="PF00535">
    <property type="entry name" value="Glycos_transf_2"/>
    <property type="match status" value="1"/>
</dbReference>
<dbReference type="PANTHER" id="PTHR43630:SF1">
    <property type="entry name" value="POLY-BETA-1,6-N-ACETYL-D-GLUCOSAMINE SYNTHASE"/>
    <property type="match status" value="1"/>
</dbReference>
<feature type="transmembrane region" description="Helical" evidence="4">
    <location>
        <begin position="12"/>
        <end position="33"/>
    </location>
</feature>
<keyword evidence="7" id="KW-1185">Reference proteome</keyword>
<dbReference type="Gene3D" id="3.90.550.10">
    <property type="entry name" value="Spore Coat Polysaccharide Biosynthesis Protein SpsA, Chain A"/>
    <property type="match status" value="1"/>
</dbReference>
<organism evidence="6 7">
    <name type="scientific">Serpentinicella alkaliphila</name>
    <dbReference type="NCBI Taxonomy" id="1734049"/>
    <lineage>
        <taxon>Bacteria</taxon>
        <taxon>Bacillati</taxon>
        <taxon>Bacillota</taxon>
        <taxon>Clostridia</taxon>
        <taxon>Peptostreptococcales</taxon>
        <taxon>Natronincolaceae</taxon>
        <taxon>Serpentinicella</taxon>
    </lineage>
</organism>
<comment type="caution">
    <text evidence="6">The sequence shown here is derived from an EMBL/GenBank/DDBJ whole genome shotgun (WGS) entry which is preliminary data.</text>
</comment>
<dbReference type="InterPro" id="IPR029044">
    <property type="entry name" value="Nucleotide-diphossugar_trans"/>
</dbReference>
<keyword evidence="4" id="KW-0472">Membrane</keyword>
<gene>
    <name evidence="6" type="ORF">EDD79_10066</name>
</gene>
<protein>
    <submittedName>
        <fullName evidence="6">Cellulose synthase/poly-beta-1,6-N-acetylglucosamine synthase-like glycosyltransferase</fullName>
    </submittedName>
</protein>
<feature type="transmembrane region" description="Helical" evidence="4">
    <location>
        <begin position="382"/>
        <end position="402"/>
    </location>
</feature>
<evidence type="ECO:0000256" key="4">
    <source>
        <dbReference type="SAM" id="Phobius"/>
    </source>
</evidence>
<feature type="domain" description="Glycosyltransferase 2-like" evidence="5">
    <location>
        <begin position="60"/>
        <end position="201"/>
    </location>
</feature>
<sequence>MTNILQQVIYIYTYFLFGYFVVVNTMYVSLIALSWSRLNEFIKIVRADQTAFSGYTKPVSLLVPAYNEVTTIVDNIQSLLDLDYPQFEVVVINDGSKDDTLKEVIRHFGLRKINFEVNSNIPCEEIRGIYSSFQRPELVVIDKANGGKADALNAGINVSRYPLFCAVDADSIIEKDALFRLVKSFLKYSDTIAVGGIVRIANGCHIHEGSVRAVGIPKKLIEKFQIIEYFRAFLTSRVGWQRVNALLIISGAFGLFSKNAVVEVGGYRKTIGEDMELTVRMHEHFRRLKKAYRIDFVSDAVCWTQAPDNLKDLRGQRIRWHRGLADALLKNIKMLFNPRYGTVGMLAMPYFFFVELLGPVIELIGYVIMAIGFFHGSTSLDMIYIFLMAYLFGIFFSFSGIFMEELAYRRYNGIGDIVVLFGVSLIEQFIYRQLTVVWRVSAFFNYKKSSKRWGTIDRKHFNNKNI</sequence>
<dbReference type="OrthoDB" id="9768769at2"/>
<keyword evidence="3 6" id="KW-0808">Transferase</keyword>
<dbReference type="InterPro" id="IPR001173">
    <property type="entry name" value="Glyco_trans_2-like"/>
</dbReference>
<feature type="transmembrane region" description="Helical" evidence="4">
    <location>
        <begin position="350"/>
        <end position="376"/>
    </location>
</feature>
<name>A0A4R2UA80_9FIRM</name>
<dbReference type="AlphaFoldDB" id="A0A4R2UA80"/>
<keyword evidence="2" id="KW-0328">Glycosyltransferase</keyword>
<dbReference type="SUPFAM" id="SSF53448">
    <property type="entry name" value="Nucleotide-diphospho-sugar transferases"/>
    <property type="match status" value="1"/>
</dbReference>
<dbReference type="Pfam" id="PF03142">
    <property type="entry name" value="Chitin_synth_2"/>
    <property type="match status" value="1"/>
</dbReference>
<dbReference type="PANTHER" id="PTHR43630">
    <property type="entry name" value="POLY-BETA-1,6-N-ACETYL-D-GLUCOSAMINE SYNTHASE"/>
    <property type="match status" value="1"/>
</dbReference>
<keyword evidence="4" id="KW-0812">Transmembrane</keyword>
<evidence type="ECO:0000259" key="5">
    <source>
        <dbReference type="Pfam" id="PF00535"/>
    </source>
</evidence>